<feature type="compositionally biased region" description="Low complexity" evidence="1">
    <location>
        <begin position="126"/>
        <end position="139"/>
    </location>
</feature>
<keyword evidence="4" id="KW-1185">Reference proteome</keyword>
<gene>
    <name evidence="3" type="ORF">GCM10010492_42470</name>
</gene>
<feature type="compositionally biased region" description="Polar residues" evidence="1">
    <location>
        <begin position="98"/>
        <end position="108"/>
    </location>
</feature>
<feature type="compositionally biased region" description="Acidic residues" evidence="1">
    <location>
        <begin position="1"/>
        <end position="10"/>
    </location>
</feature>
<feature type="compositionally biased region" description="Low complexity" evidence="1">
    <location>
        <begin position="88"/>
        <end position="97"/>
    </location>
</feature>
<evidence type="ECO:0000256" key="2">
    <source>
        <dbReference type="SAM" id="Phobius"/>
    </source>
</evidence>
<feature type="compositionally biased region" description="Pro residues" evidence="1">
    <location>
        <begin position="140"/>
        <end position="152"/>
    </location>
</feature>
<dbReference type="RefSeq" id="WP_343935580.1">
    <property type="nucleotide sequence ID" value="NZ_BAAABU010000009.1"/>
</dbReference>
<feature type="transmembrane region" description="Helical" evidence="2">
    <location>
        <begin position="167"/>
        <end position="188"/>
    </location>
</feature>
<keyword evidence="2" id="KW-0472">Membrane</keyword>
<evidence type="ECO:0008006" key="5">
    <source>
        <dbReference type="Google" id="ProtNLM"/>
    </source>
</evidence>
<evidence type="ECO:0000256" key="1">
    <source>
        <dbReference type="SAM" id="MobiDB-lite"/>
    </source>
</evidence>
<name>A0ABP3DTA1_9PSEU</name>
<accession>A0ABP3DTA1</accession>
<proteinExistence type="predicted"/>
<comment type="caution">
    <text evidence="3">The sequence shown here is derived from an EMBL/GenBank/DDBJ whole genome shotgun (WGS) entry which is preliminary data.</text>
</comment>
<feature type="region of interest" description="Disordered" evidence="1">
    <location>
        <begin position="1"/>
        <end position="161"/>
    </location>
</feature>
<reference evidence="4" key="1">
    <citation type="journal article" date="2019" name="Int. J. Syst. Evol. Microbiol.">
        <title>The Global Catalogue of Microorganisms (GCM) 10K type strain sequencing project: providing services to taxonomists for standard genome sequencing and annotation.</title>
        <authorList>
            <consortium name="The Broad Institute Genomics Platform"/>
            <consortium name="The Broad Institute Genome Sequencing Center for Infectious Disease"/>
            <person name="Wu L."/>
            <person name="Ma J."/>
        </authorList>
    </citation>
    <scope>NUCLEOTIDE SEQUENCE [LARGE SCALE GENOMIC DNA]</scope>
    <source>
        <strain evidence="4">JCM 3380</strain>
    </source>
</reference>
<evidence type="ECO:0000313" key="4">
    <source>
        <dbReference type="Proteomes" id="UP001500416"/>
    </source>
</evidence>
<keyword evidence="2" id="KW-1133">Transmembrane helix</keyword>
<dbReference type="EMBL" id="BAAABU010000009">
    <property type="protein sequence ID" value="GAA0238810.1"/>
    <property type="molecule type" value="Genomic_DNA"/>
</dbReference>
<protein>
    <recommendedName>
        <fullName evidence="5">Translation initiation factor IF-2</fullName>
    </recommendedName>
</protein>
<feature type="compositionally biased region" description="Low complexity" evidence="1">
    <location>
        <begin position="37"/>
        <end position="47"/>
    </location>
</feature>
<dbReference type="Proteomes" id="UP001500416">
    <property type="component" value="Unassembled WGS sequence"/>
</dbReference>
<sequence length="196" mass="20046">MDDFGPDDFGPDGTQAPPPPRFFPDPLAGLVTGERLPPAGAGSSPPAVVDPVSGAASGPRLHDPTGYRQSGASAGAGERRPAARRAPGRPAQPRGSAQSGRSVQSGRSAQPAGWNVPQAPPPSPYAYPVGRQPAQNAPAPVVPPHAPLPQRAPRPARTPQKRTAGRLGCLAVLAVLGGLLYPVVRAIIEAVVRLFS</sequence>
<evidence type="ECO:0000313" key="3">
    <source>
        <dbReference type="EMBL" id="GAA0238810.1"/>
    </source>
</evidence>
<organism evidence="3 4">
    <name type="scientific">Saccharothrix mutabilis subsp. mutabilis</name>
    <dbReference type="NCBI Taxonomy" id="66855"/>
    <lineage>
        <taxon>Bacteria</taxon>
        <taxon>Bacillati</taxon>
        <taxon>Actinomycetota</taxon>
        <taxon>Actinomycetes</taxon>
        <taxon>Pseudonocardiales</taxon>
        <taxon>Pseudonocardiaceae</taxon>
        <taxon>Saccharothrix</taxon>
    </lineage>
</organism>
<keyword evidence="2" id="KW-0812">Transmembrane</keyword>